<name>A0ACC2LSU0_PERAE</name>
<sequence>MLKGNKQAIYRAMKKSASMIEGSDDEQHTMLWDCCQEMKRTNPGSIVVMKTTPVGDGSGLLRFKRIYVCFEALKKGFSEYCRPVIGLDGCHLTGPRSGILLTAVGRDGNN</sequence>
<evidence type="ECO:0000313" key="1">
    <source>
        <dbReference type="EMBL" id="KAJ8636167.1"/>
    </source>
</evidence>
<keyword evidence="2" id="KW-1185">Reference proteome</keyword>
<comment type="caution">
    <text evidence="1">The sequence shown here is derived from an EMBL/GenBank/DDBJ whole genome shotgun (WGS) entry which is preliminary data.</text>
</comment>
<accession>A0ACC2LSU0</accession>
<reference evidence="1 2" key="1">
    <citation type="journal article" date="2022" name="Hortic Res">
        <title>A haplotype resolved chromosomal level avocado genome allows analysis of novel avocado genes.</title>
        <authorList>
            <person name="Nath O."/>
            <person name="Fletcher S.J."/>
            <person name="Hayward A."/>
            <person name="Shaw L.M."/>
            <person name="Masouleh A.K."/>
            <person name="Furtado A."/>
            <person name="Henry R.J."/>
            <person name="Mitter N."/>
        </authorList>
    </citation>
    <scope>NUCLEOTIDE SEQUENCE [LARGE SCALE GENOMIC DNA]</scope>
    <source>
        <strain evidence="2">cv. Hass</strain>
    </source>
</reference>
<dbReference type="EMBL" id="CM056811">
    <property type="protein sequence ID" value="KAJ8636167.1"/>
    <property type="molecule type" value="Genomic_DNA"/>
</dbReference>
<proteinExistence type="predicted"/>
<organism evidence="1 2">
    <name type="scientific">Persea americana</name>
    <name type="common">Avocado</name>
    <dbReference type="NCBI Taxonomy" id="3435"/>
    <lineage>
        <taxon>Eukaryota</taxon>
        <taxon>Viridiplantae</taxon>
        <taxon>Streptophyta</taxon>
        <taxon>Embryophyta</taxon>
        <taxon>Tracheophyta</taxon>
        <taxon>Spermatophyta</taxon>
        <taxon>Magnoliopsida</taxon>
        <taxon>Magnoliidae</taxon>
        <taxon>Laurales</taxon>
        <taxon>Lauraceae</taxon>
        <taxon>Persea</taxon>
    </lineage>
</organism>
<evidence type="ECO:0000313" key="2">
    <source>
        <dbReference type="Proteomes" id="UP001234297"/>
    </source>
</evidence>
<protein>
    <submittedName>
        <fullName evidence="1">Uncharacterized protein</fullName>
    </submittedName>
</protein>
<gene>
    <name evidence="1" type="ORF">MRB53_010434</name>
</gene>
<dbReference type="Proteomes" id="UP001234297">
    <property type="component" value="Chromosome 3"/>
</dbReference>